<evidence type="ECO:0000256" key="5">
    <source>
        <dbReference type="ARBA" id="ARBA00023136"/>
    </source>
</evidence>
<organism evidence="7 8">
    <name type="scientific">Microbacterium testaceum (strain StLB037)</name>
    <dbReference type="NCBI Taxonomy" id="979556"/>
    <lineage>
        <taxon>Bacteria</taxon>
        <taxon>Bacillati</taxon>
        <taxon>Actinomycetota</taxon>
        <taxon>Actinomycetes</taxon>
        <taxon>Micrococcales</taxon>
        <taxon>Microbacteriaceae</taxon>
        <taxon>Microbacterium</taxon>
    </lineage>
</organism>
<keyword evidence="4 6" id="KW-1133">Transmembrane helix</keyword>
<evidence type="ECO:0000256" key="4">
    <source>
        <dbReference type="ARBA" id="ARBA00022989"/>
    </source>
</evidence>
<dbReference type="HOGENOM" id="CLU_045498_5_1_11"/>
<sequence length="268" mass="27407">MSFVHADTRPPRSVRFFAVCIGVGLLAGLMSGLFGVGGGTVIVPLLVLLLGFDQRFAAGTSLAAIVPTATVGVITYAVDGHVAWIPALILAAGAVLGAQIGTWLLPKLSQTALRWAFVAFLLAVIVSLYFVIPSRDAELVLTWVTGPGLALLGVVTGILAGLLGVGGGIIVVPALLLLFGTSDLIAKGTSLLMMIPTAISGTVGNLRRSNVDLTAAACVGLAACATTALGAQIAKAVDPFVANVLFSIFLVFIASQIAIKAVRGRHQR</sequence>
<gene>
    <name evidence="7" type="ordered locus">MTES_2415</name>
</gene>
<feature type="transmembrane region" description="Helical" evidence="6">
    <location>
        <begin position="240"/>
        <end position="259"/>
    </location>
</feature>
<keyword evidence="3 6" id="KW-0812">Transmembrane</keyword>
<dbReference type="OrthoDB" id="3700425at2"/>
<dbReference type="PANTHER" id="PTHR43701:SF2">
    <property type="entry name" value="MEMBRANE TRANSPORTER PROTEIN YJNA-RELATED"/>
    <property type="match status" value="1"/>
</dbReference>
<accession>E8NGT0</accession>
<protein>
    <recommendedName>
        <fullName evidence="6">Probable membrane transporter protein</fullName>
    </recommendedName>
</protein>
<evidence type="ECO:0000313" key="7">
    <source>
        <dbReference type="EMBL" id="BAJ75379.1"/>
    </source>
</evidence>
<keyword evidence="6" id="KW-1003">Cell membrane</keyword>
<keyword evidence="5 6" id="KW-0472">Membrane</keyword>
<evidence type="ECO:0000256" key="3">
    <source>
        <dbReference type="ARBA" id="ARBA00022692"/>
    </source>
</evidence>
<feature type="transmembrane region" description="Helical" evidence="6">
    <location>
        <begin position="152"/>
        <end position="179"/>
    </location>
</feature>
<dbReference type="EMBL" id="AP012052">
    <property type="protein sequence ID" value="BAJ75379.1"/>
    <property type="molecule type" value="Genomic_DNA"/>
</dbReference>
<dbReference type="PANTHER" id="PTHR43701">
    <property type="entry name" value="MEMBRANE TRANSPORTER PROTEIN MJ0441-RELATED"/>
    <property type="match status" value="1"/>
</dbReference>
<feature type="transmembrane region" description="Helical" evidence="6">
    <location>
        <begin position="84"/>
        <end position="105"/>
    </location>
</feature>
<dbReference type="GO" id="GO:0005886">
    <property type="term" value="C:plasma membrane"/>
    <property type="evidence" value="ECO:0007669"/>
    <property type="project" value="UniProtKB-SubCell"/>
</dbReference>
<reference evidence="7 8" key="1">
    <citation type="journal article" date="2011" name="J. Bacteriol.">
        <title>Genome sequence of Microbacterium testaceum StLB037, an N-acylhomoserine lactone-degrading bacterium isolated from potato leaves.</title>
        <authorList>
            <person name="Morohoshi T."/>
            <person name="Wang W.-Z."/>
            <person name="Someya N."/>
            <person name="Ikeda T."/>
        </authorList>
    </citation>
    <scope>NUCLEOTIDE SEQUENCE [LARGE SCALE GENOMIC DNA]</scope>
    <source>
        <strain evidence="7 8">StLB037</strain>
    </source>
</reference>
<feature type="transmembrane region" description="Helical" evidence="6">
    <location>
        <begin position="56"/>
        <end position="78"/>
    </location>
</feature>
<comment type="similarity">
    <text evidence="2 6">Belongs to the 4-toluene sulfonate uptake permease (TSUP) (TC 2.A.102) family.</text>
</comment>
<evidence type="ECO:0000256" key="6">
    <source>
        <dbReference type="RuleBase" id="RU363041"/>
    </source>
</evidence>
<evidence type="ECO:0000256" key="2">
    <source>
        <dbReference type="ARBA" id="ARBA00009142"/>
    </source>
</evidence>
<evidence type="ECO:0000313" key="8">
    <source>
        <dbReference type="Proteomes" id="UP000008975"/>
    </source>
</evidence>
<dbReference type="AlphaFoldDB" id="E8NGT0"/>
<evidence type="ECO:0000256" key="1">
    <source>
        <dbReference type="ARBA" id="ARBA00004141"/>
    </source>
</evidence>
<dbReference type="InterPro" id="IPR002781">
    <property type="entry name" value="TM_pro_TauE-like"/>
</dbReference>
<feature type="transmembrane region" description="Helical" evidence="6">
    <location>
        <begin position="213"/>
        <end position="234"/>
    </location>
</feature>
<reference key="2">
    <citation type="submission" date="2011-02" db="EMBL/GenBank/DDBJ databases">
        <title>Genome sequence of Microbacterium testaceum StLB037.</title>
        <authorList>
            <person name="Morohoshi T."/>
            <person name="Wang W.Z."/>
            <person name="Someya N."/>
            <person name="Ikeda T."/>
        </authorList>
    </citation>
    <scope>NUCLEOTIDE SEQUENCE</scope>
    <source>
        <strain>StLB037</strain>
    </source>
</reference>
<dbReference type="Pfam" id="PF01925">
    <property type="entry name" value="TauE"/>
    <property type="match status" value="2"/>
</dbReference>
<dbReference type="STRING" id="979556.MTES_2415"/>
<comment type="subcellular location">
    <subcellularLocation>
        <location evidence="6">Cell membrane</location>
        <topology evidence="6">Multi-pass membrane protein</topology>
    </subcellularLocation>
    <subcellularLocation>
        <location evidence="1">Membrane</location>
        <topology evidence="1">Multi-pass membrane protein</topology>
    </subcellularLocation>
</comment>
<dbReference type="KEGG" id="mts:MTES_2415"/>
<dbReference type="eggNOG" id="COG0730">
    <property type="taxonomic scope" value="Bacteria"/>
</dbReference>
<dbReference type="Proteomes" id="UP000008975">
    <property type="component" value="Chromosome"/>
</dbReference>
<dbReference type="InterPro" id="IPR051598">
    <property type="entry name" value="TSUP/Inactive_protease-like"/>
</dbReference>
<feature type="transmembrane region" description="Helical" evidence="6">
    <location>
        <begin position="16"/>
        <end position="49"/>
    </location>
</feature>
<name>E8NGT0_MICTS</name>
<feature type="transmembrane region" description="Helical" evidence="6">
    <location>
        <begin position="112"/>
        <end position="132"/>
    </location>
</feature>
<proteinExistence type="inferred from homology"/>